<sequence>MRRIELTELLSRFAKEQVIYPNTEVHRAMTKVSSEARYLSTKLNNGVYTDEQIKAQMTQITGQELDEGFSLFLPFTSDFGKNIKIGKNVFINSGCRFQDQGGITIGDQCLIGHNVVLAIINHDYHPEKRGIMHLRPIVLKEKTWIGSNATILPGVTVGENSVVAAEAVVTKDVPANTIVGGNPAKFLSNLADKIEE</sequence>
<evidence type="ECO:0000313" key="4">
    <source>
        <dbReference type="EMBL" id="GBD69419.1"/>
    </source>
</evidence>
<accession>A0A2H6CWP9</accession>
<evidence type="ECO:0000313" key="5">
    <source>
        <dbReference type="Proteomes" id="UP000236214"/>
    </source>
</evidence>
<dbReference type="SUPFAM" id="SSF51161">
    <property type="entry name" value="Trimeric LpxA-like enzymes"/>
    <property type="match status" value="1"/>
</dbReference>
<gene>
    <name evidence="4" type="ORF">TEHN7118_2225</name>
</gene>
<dbReference type="Pfam" id="PF14602">
    <property type="entry name" value="Hexapep_2"/>
    <property type="match status" value="1"/>
</dbReference>
<dbReference type="InterPro" id="IPR001451">
    <property type="entry name" value="Hexapep"/>
</dbReference>
<dbReference type="InterPro" id="IPR011004">
    <property type="entry name" value="Trimer_LpxA-like_sf"/>
</dbReference>
<organism evidence="4 5">
    <name type="scientific">Tetragenococcus halophilus subsp. halophilus</name>
    <dbReference type="NCBI Taxonomy" id="1513897"/>
    <lineage>
        <taxon>Bacteria</taxon>
        <taxon>Bacillati</taxon>
        <taxon>Bacillota</taxon>
        <taxon>Bacilli</taxon>
        <taxon>Lactobacillales</taxon>
        <taxon>Enterococcaceae</taxon>
        <taxon>Tetragenococcus</taxon>
    </lineage>
</organism>
<dbReference type="PROSITE" id="PS00101">
    <property type="entry name" value="HEXAPEP_TRANSFERASES"/>
    <property type="match status" value="1"/>
</dbReference>
<dbReference type="PANTHER" id="PTHR23416">
    <property type="entry name" value="SIALIC ACID SYNTHASE-RELATED"/>
    <property type="match status" value="1"/>
</dbReference>
<dbReference type="Pfam" id="PF00132">
    <property type="entry name" value="Hexapep"/>
    <property type="match status" value="1"/>
</dbReference>
<dbReference type="Gene3D" id="2.160.10.10">
    <property type="entry name" value="Hexapeptide repeat proteins"/>
    <property type="match status" value="1"/>
</dbReference>
<keyword evidence="3" id="KW-0677">Repeat</keyword>
<evidence type="ECO:0000256" key="2">
    <source>
        <dbReference type="ARBA" id="ARBA00022679"/>
    </source>
</evidence>
<protein>
    <submittedName>
        <fullName evidence="4">Acetyltransferase</fullName>
    </submittedName>
</protein>
<name>A0A2H6CWP9_TETHA</name>
<dbReference type="GO" id="GO:0008374">
    <property type="term" value="F:O-acyltransferase activity"/>
    <property type="evidence" value="ECO:0007669"/>
    <property type="project" value="TreeGrafter"/>
</dbReference>
<evidence type="ECO:0000256" key="1">
    <source>
        <dbReference type="ARBA" id="ARBA00007274"/>
    </source>
</evidence>
<comment type="caution">
    <text evidence="4">The sequence shown here is derived from an EMBL/GenBank/DDBJ whole genome shotgun (WGS) entry which is preliminary data.</text>
</comment>
<dbReference type="RefSeq" id="WP_231960507.1">
    <property type="nucleotide sequence ID" value="NZ_BAABQP010000012.1"/>
</dbReference>
<dbReference type="EMBL" id="BDEC01000208">
    <property type="protein sequence ID" value="GBD69419.1"/>
    <property type="molecule type" value="Genomic_DNA"/>
</dbReference>
<keyword evidence="5" id="KW-1185">Reference proteome</keyword>
<evidence type="ECO:0000256" key="3">
    <source>
        <dbReference type="ARBA" id="ARBA00022737"/>
    </source>
</evidence>
<dbReference type="AlphaFoldDB" id="A0A2H6CWP9"/>
<dbReference type="Proteomes" id="UP000236214">
    <property type="component" value="Unassembled WGS sequence"/>
</dbReference>
<dbReference type="PANTHER" id="PTHR23416:SF23">
    <property type="entry name" value="ACETYLTRANSFERASE C18B11.09C-RELATED"/>
    <property type="match status" value="1"/>
</dbReference>
<dbReference type="GeneID" id="64053651"/>
<dbReference type="InterPro" id="IPR051159">
    <property type="entry name" value="Hexapeptide_acetyltransf"/>
</dbReference>
<reference evidence="4 5" key="1">
    <citation type="submission" date="2016-05" db="EMBL/GenBank/DDBJ databases">
        <title>Whole genome sequencing of Tetragenococcus halophilus subsp. halophilus NISL 7118.</title>
        <authorList>
            <person name="Shiwa Y."/>
            <person name="Nishimura I."/>
            <person name="Yoshikawa H."/>
            <person name="Koyama Y."/>
            <person name="Oguma T."/>
        </authorList>
    </citation>
    <scope>NUCLEOTIDE SEQUENCE [LARGE SCALE GENOMIC DNA]</scope>
    <source>
        <strain evidence="4 5">NISL 7118</strain>
    </source>
</reference>
<keyword evidence="2 4" id="KW-0808">Transferase</keyword>
<comment type="similarity">
    <text evidence="1">Belongs to the transferase hexapeptide repeat family.</text>
</comment>
<proteinExistence type="inferred from homology"/>
<dbReference type="InterPro" id="IPR018357">
    <property type="entry name" value="Hexapep_transf_CS"/>
</dbReference>